<dbReference type="Pfam" id="PF17774">
    <property type="entry name" value="YlmH_RBD"/>
    <property type="match status" value="1"/>
</dbReference>
<dbReference type="EMBL" id="AYYO01000003">
    <property type="protein sequence ID" value="KRM56613.1"/>
    <property type="molecule type" value="Genomic_DNA"/>
</dbReference>
<dbReference type="PATRIC" id="fig|1291052.5.peg.2160"/>
<dbReference type="GO" id="GO:0003723">
    <property type="term" value="F:RNA binding"/>
    <property type="evidence" value="ECO:0007669"/>
    <property type="project" value="UniProtKB-KW"/>
</dbReference>
<dbReference type="Gene3D" id="3.10.290.10">
    <property type="entry name" value="RNA-binding S4 domain"/>
    <property type="match status" value="1"/>
</dbReference>
<protein>
    <submittedName>
        <fullName evidence="3">S4 domain-containing protein YlmH</fullName>
    </submittedName>
</protein>
<dbReference type="Gene3D" id="3.30.70.330">
    <property type="match status" value="1"/>
</dbReference>
<proteinExistence type="predicted"/>
<reference evidence="3 4" key="1">
    <citation type="journal article" date="2015" name="Genome Announc.">
        <title>Expanding the biotechnology potential of lactobacilli through comparative genomics of 213 strains and associated genera.</title>
        <authorList>
            <person name="Sun Z."/>
            <person name="Harris H.M."/>
            <person name="McCann A."/>
            <person name="Guo C."/>
            <person name="Argimon S."/>
            <person name="Zhang W."/>
            <person name="Yang X."/>
            <person name="Jeffery I.B."/>
            <person name="Cooney J.C."/>
            <person name="Kagawa T.F."/>
            <person name="Liu W."/>
            <person name="Song Y."/>
            <person name="Salvetti E."/>
            <person name="Wrobel A."/>
            <person name="Rasinkangas P."/>
            <person name="Parkhill J."/>
            <person name="Rea M.C."/>
            <person name="O'Sullivan O."/>
            <person name="Ritari J."/>
            <person name="Douillard F.P."/>
            <person name="Paul Ross R."/>
            <person name="Yang R."/>
            <person name="Briner A.E."/>
            <person name="Felis G.E."/>
            <person name="de Vos W.M."/>
            <person name="Barrangou R."/>
            <person name="Klaenhammer T.R."/>
            <person name="Caufield P.W."/>
            <person name="Cui Y."/>
            <person name="Zhang H."/>
            <person name="O'Toole P.W."/>
        </authorList>
    </citation>
    <scope>NUCLEOTIDE SEQUENCE [LARGE SCALE GENOMIC DNA]</scope>
    <source>
        <strain evidence="3 4">DSM 20505</strain>
    </source>
</reference>
<dbReference type="SUPFAM" id="SSF55174">
    <property type="entry name" value="Alpha-L RNA-binding motif"/>
    <property type="match status" value="1"/>
</dbReference>
<keyword evidence="4" id="KW-1185">Reference proteome</keyword>
<dbReference type="Pfam" id="PF01479">
    <property type="entry name" value="S4"/>
    <property type="match status" value="1"/>
</dbReference>
<dbReference type="PROSITE" id="PS50889">
    <property type="entry name" value="S4"/>
    <property type="match status" value="1"/>
</dbReference>
<sequence length="260" mass="28361">MVAAGALHGIRPAEQPLIDRLREQALSAAGEYRPVLTSFLNPRQRVLADMVAEQAGVELHGAGGFAQAEMQRVLFAPDYFTPEPSDFAVTVLECVYPAKFTSLHHSTILGSMIHHGLDRSAFGDIITQDDRWQLAVTDTLVGFVQSDVDHIGKTKVSWQVASGKDVLRPNVPWRDLTTVVAATRVDAVVAAGFNLSRSQVKELIASGQVQVNWLAEGRADAQLVPGDMISVRGHGRVQLVDILGITTKQRWRVALRVLAK</sequence>
<evidence type="ECO:0000313" key="4">
    <source>
        <dbReference type="Proteomes" id="UP000051679"/>
    </source>
</evidence>
<dbReference type="Pfam" id="PF21278">
    <property type="entry name" value="YlmH_1st"/>
    <property type="match status" value="1"/>
</dbReference>
<dbReference type="Gene3D" id="3.30.1370.160">
    <property type="match status" value="1"/>
</dbReference>
<dbReference type="PANTHER" id="PTHR13633">
    <property type="entry name" value="MITOCHONDRIAL TRANSCRIPTION RESCUE FACTOR 1"/>
    <property type="match status" value="1"/>
</dbReference>
<name>A0A0R1ZQ33_9LACO</name>
<dbReference type="RefSeq" id="WP_056975323.1">
    <property type="nucleotide sequence ID" value="NZ_AYYO01000003.1"/>
</dbReference>
<dbReference type="InterPro" id="IPR040591">
    <property type="entry name" value="RqcP2_RBD"/>
</dbReference>
<gene>
    <name evidence="3" type="ORF">FC18_GL002099</name>
</gene>
<comment type="caution">
    <text evidence="3">The sequence shown here is derived from an EMBL/GenBank/DDBJ whole genome shotgun (WGS) entry which is preliminary data.</text>
</comment>
<dbReference type="CDD" id="cd00165">
    <property type="entry name" value="S4"/>
    <property type="match status" value="1"/>
</dbReference>
<dbReference type="OrthoDB" id="9812787at2"/>
<dbReference type="InterPro" id="IPR036986">
    <property type="entry name" value="S4_RNA-bd_sf"/>
</dbReference>
<dbReference type="InterPro" id="IPR002942">
    <property type="entry name" value="S4_RNA-bd"/>
</dbReference>
<keyword evidence="1" id="KW-0694">RNA-binding</keyword>
<accession>A0A0R1ZQ33</accession>
<evidence type="ECO:0000256" key="1">
    <source>
        <dbReference type="PROSITE-ProRule" id="PRU00182"/>
    </source>
</evidence>
<dbReference type="SMART" id="SM00363">
    <property type="entry name" value="S4"/>
    <property type="match status" value="1"/>
</dbReference>
<dbReference type="Proteomes" id="UP000051679">
    <property type="component" value="Unassembled WGS sequence"/>
</dbReference>
<dbReference type="InterPro" id="IPR048443">
    <property type="entry name" value="RqcP2_N"/>
</dbReference>
<evidence type="ECO:0000259" key="2">
    <source>
        <dbReference type="SMART" id="SM00363"/>
    </source>
</evidence>
<dbReference type="InterPro" id="IPR012677">
    <property type="entry name" value="Nucleotide-bd_a/b_plait_sf"/>
</dbReference>
<evidence type="ECO:0000313" key="3">
    <source>
        <dbReference type="EMBL" id="KRM56613.1"/>
    </source>
</evidence>
<dbReference type="STRING" id="1291052.FC18_GL002099"/>
<dbReference type="PANTHER" id="PTHR13633:SF3">
    <property type="entry name" value="MITOCHONDRIAL TRANSCRIPTION RESCUE FACTOR 1"/>
    <property type="match status" value="1"/>
</dbReference>
<feature type="domain" description="RNA-binding S4" evidence="2">
    <location>
        <begin position="183"/>
        <end position="240"/>
    </location>
</feature>
<dbReference type="AlphaFoldDB" id="A0A0R1ZQ33"/>
<organism evidence="3 4">
    <name type="scientific">Lacticaseibacillus sharpeae JCM 1186 = DSM 20505</name>
    <dbReference type="NCBI Taxonomy" id="1291052"/>
    <lineage>
        <taxon>Bacteria</taxon>
        <taxon>Bacillati</taxon>
        <taxon>Bacillota</taxon>
        <taxon>Bacilli</taxon>
        <taxon>Lactobacillales</taxon>
        <taxon>Lactobacillaceae</taxon>
        <taxon>Lacticaseibacillus</taxon>
    </lineage>
</organism>